<dbReference type="SUPFAM" id="SSF51735">
    <property type="entry name" value="NAD(P)-binding Rossmann-fold domains"/>
    <property type="match status" value="1"/>
</dbReference>
<feature type="domain" description="NAD(P)-binding" evidence="1">
    <location>
        <begin position="8"/>
        <end position="191"/>
    </location>
</feature>
<reference evidence="2 3" key="1">
    <citation type="submission" date="2020-08" db="EMBL/GenBank/DDBJ databases">
        <title>Sequencing the genomes of 1000 actinobacteria strains.</title>
        <authorList>
            <person name="Klenk H.-P."/>
        </authorList>
    </citation>
    <scope>NUCLEOTIDE SEQUENCE [LARGE SCALE GENOMIC DNA]</scope>
    <source>
        <strain evidence="2 3">DSM 28967</strain>
    </source>
</reference>
<dbReference type="Pfam" id="PF13460">
    <property type="entry name" value="NAD_binding_10"/>
    <property type="match status" value="1"/>
</dbReference>
<proteinExistence type="predicted"/>
<dbReference type="InterPro" id="IPR016040">
    <property type="entry name" value="NAD(P)-bd_dom"/>
</dbReference>
<dbReference type="RefSeq" id="WP_184795171.1">
    <property type="nucleotide sequence ID" value="NZ_JACHMY010000001.1"/>
</dbReference>
<accession>A0A7W9J530</accession>
<evidence type="ECO:0000313" key="2">
    <source>
        <dbReference type="EMBL" id="MBB5835535.1"/>
    </source>
</evidence>
<dbReference type="Gene3D" id="3.90.25.10">
    <property type="entry name" value="UDP-galactose 4-epimerase, domain 1"/>
    <property type="match status" value="1"/>
</dbReference>
<dbReference type="EMBL" id="JACHMY010000001">
    <property type="protein sequence ID" value="MBB5835535.1"/>
    <property type="molecule type" value="Genomic_DNA"/>
</dbReference>
<dbReference type="AlphaFoldDB" id="A0A7W9J530"/>
<dbReference type="InterPro" id="IPR051604">
    <property type="entry name" value="Ergot_Alk_Oxidoreductase"/>
</dbReference>
<dbReference type="PANTHER" id="PTHR43162">
    <property type="match status" value="1"/>
</dbReference>
<gene>
    <name evidence="2" type="ORF">HDA39_002269</name>
</gene>
<keyword evidence="3" id="KW-1185">Reference proteome</keyword>
<dbReference type="Proteomes" id="UP000549971">
    <property type="component" value="Unassembled WGS sequence"/>
</dbReference>
<organism evidence="2 3">
    <name type="scientific">Kribbella italica</name>
    <dbReference type="NCBI Taxonomy" id="1540520"/>
    <lineage>
        <taxon>Bacteria</taxon>
        <taxon>Bacillati</taxon>
        <taxon>Actinomycetota</taxon>
        <taxon>Actinomycetes</taxon>
        <taxon>Propionibacteriales</taxon>
        <taxon>Kribbellaceae</taxon>
        <taxon>Kribbella</taxon>
    </lineage>
</organism>
<dbReference type="Gene3D" id="3.40.50.720">
    <property type="entry name" value="NAD(P)-binding Rossmann-like Domain"/>
    <property type="match status" value="1"/>
</dbReference>
<protein>
    <submittedName>
        <fullName evidence="2">Uncharacterized protein YbjT (DUF2867 family)</fullName>
    </submittedName>
</protein>
<dbReference type="PANTHER" id="PTHR43162:SF1">
    <property type="entry name" value="PRESTALK A DIFFERENTIATION PROTEIN A"/>
    <property type="match status" value="1"/>
</dbReference>
<name>A0A7W9J530_9ACTN</name>
<evidence type="ECO:0000259" key="1">
    <source>
        <dbReference type="Pfam" id="PF13460"/>
    </source>
</evidence>
<evidence type="ECO:0000313" key="3">
    <source>
        <dbReference type="Proteomes" id="UP000549971"/>
    </source>
</evidence>
<sequence length="289" mass="31196">MITVTTPTGQIGRVVLDHLLNSPLRDRLRVIVRDPDRLPSGVRERVDVVQGSHDDPEVLAKAFAGATSVFWLVPPNPQATDVDEYYLDFAREAAKAIQQYGVRRLVGVSTLGRGVAENAGLLSAALAADELIGTTGVAQRTICAPYFLENFLNQADSIRQGVLSLPMDGDRRLRTCATADLAAVAADLLLDESWTGQSDVPVAGPDHLTLDEMAQVMSEVLGRRVGFRSIGDAEYEEALTGYGVSAAWAEGLSLMAKAQNEQAIYDSAELRLLPTSLREWFGAAFTPGR</sequence>
<comment type="caution">
    <text evidence="2">The sequence shown here is derived from an EMBL/GenBank/DDBJ whole genome shotgun (WGS) entry which is preliminary data.</text>
</comment>
<dbReference type="InterPro" id="IPR036291">
    <property type="entry name" value="NAD(P)-bd_dom_sf"/>
</dbReference>